<gene>
    <name evidence="1" type="ORF">X777_16208</name>
</gene>
<name>A0A026VXF0_OOCBI</name>
<accession>A0A026VXF0</accession>
<proteinExistence type="predicted"/>
<dbReference type="EMBL" id="KK107829">
    <property type="protein sequence ID" value="EZA47539.1"/>
    <property type="molecule type" value="Genomic_DNA"/>
</dbReference>
<evidence type="ECO:0008006" key="3">
    <source>
        <dbReference type="Google" id="ProtNLM"/>
    </source>
</evidence>
<evidence type="ECO:0000313" key="2">
    <source>
        <dbReference type="Proteomes" id="UP000053097"/>
    </source>
</evidence>
<sequence>MGPRAEEIFNLFTWDTEASKTVYAEVISKFTNYFNGRRNIIYQRALFNRRAQKDGESMDDFITDLHKLAKYCNYGSS</sequence>
<dbReference type="AlphaFoldDB" id="A0A026VXF0"/>
<keyword evidence="2" id="KW-1185">Reference proteome</keyword>
<protein>
    <recommendedName>
        <fullName evidence="3">Retrotransposon gag domain-containing protein</fullName>
    </recommendedName>
</protein>
<dbReference type="OMA" id="HNMIYER"/>
<dbReference type="PANTHER" id="PTHR33198">
    <property type="entry name" value="ANK_REP_REGION DOMAIN-CONTAINING PROTEIN-RELATED"/>
    <property type="match status" value="1"/>
</dbReference>
<reference evidence="1 2" key="1">
    <citation type="journal article" date="2014" name="Curr. Biol.">
        <title>The genome of the clonal raider ant Cerapachys biroi.</title>
        <authorList>
            <person name="Oxley P.R."/>
            <person name="Ji L."/>
            <person name="Fetter-Pruneda I."/>
            <person name="McKenzie S.K."/>
            <person name="Li C."/>
            <person name="Hu H."/>
            <person name="Zhang G."/>
            <person name="Kronauer D.J."/>
        </authorList>
    </citation>
    <scope>NUCLEOTIDE SEQUENCE [LARGE SCALE GENOMIC DNA]</scope>
</reference>
<evidence type="ECO:0000313" key="1">
    <source>
        <dbReference type="EMBL" id="EZA47539.1"/>
    </source>
</evidence>
<organism evidence="1 2">
    <name type="scientific">Ooceraea biroi</name>
    <name type="common">Clonal raider ant</name>
    <name type="synonym">Cerapachys biroi</name>
    <dbReference type="NCBI Taxonomy" id="2015173"/>
    <lineage>
        <taxon>Eukaryota</taxon>
        <taxon>Metazoa</taxon>
        <taxon>Ecdysozoa</taxon>
        <taxon>Arthropoda</taxon>
        <taxon>Hexapoda</taxon>
        <taxon>Insecta</taxon>
        <taxon>Pterygota</taxon>
        <taxon>Neoptera</taxon>
        <taxon>Endopterygota</taxon>
        <taxon>Hymenoptera</taxon>
        <taxon>Apocrita</taxon>
        <taxon>Aculeata</taxon>
        <taxon>Formicoidea</taxon>
        <taxon>Formicidae</taxon>
        <taxon>Dorylinae</taxon>
        <taxon>Ooceraea</taxon>
    </lineage>
</organism>
<dbReference type="Proteomes" id="UP000053097">
    <property type="component" value="Unassembled WGS sequence"/>
</dbReference>